<feature type="transmembrane region" description="Helical" evidence="7">
    <location>
        <begin position="69"/>
        <end position="92"/>
    </location>
</feature>
<protein>
    <submittedName>
        <fullName evidence="10">DedA family protein</fullName>
    </submittedName>
</protein>
<reference evidence="9 12" key="2">
    <citation type="submission" date="2019-09" db="EMBL/GenBank/DDBJ databases">
        <title>Pararcticibacter amylolyticus gen. nov., sp. nov., isolated from a rottenly hemp rope, and reclassification of Pedobacter tournemirensis as Pararcticibacter tournemirensis comb. nov.</title>
        <authorList>
            <person name="Cai Y."/>
        </authorList>
    </citation>
    <scope>NUCLEOTIDE SEQUENCE [LARGE SCALE GENOMIC DNA]</scope>
    <source>
        <strain evidence="9 12">TF5-37.2-LB10</strain>
    </source>
</reference>
<keyword evidence="5 7" id="KW-1133">Transmembrane helix</keyword>
<dbReference type="Proteomes" id="UP000322918">
    <property type="component" value="Unassembled WGS sequence"/>
</dbReference>
<feature type="domain" description="VTT" evidence="8">
    <location>
        <begin position="49"/>
        <end position="175"/>
    </location>
</feature>
<dbReference type="InterPro" id="IPR032816">
    <property type="entry name" value="VTT_dom"/>
</dbReference>
<dbReference type="EMBL" id="RXOC01000019">
    <property type="protein sequence ID" value="RXF67249.1"/>
    <property type="molecule type" value="Genomic_DNA"/>
</dbReference>
<gene>
    <name evidence="10" type="ORF">EKH83_19985</name>
    <name evidence="9" type="ORF">F1649_19830</name>
</gene>
<accession>A0A4Q0M3J5</accession>
<feature type="transmembrane region" description="Helical" evidence="7">
    <location>
        <begin position="155"/>
        <end position="177"/>
    </location>
</feature>
<evidence type="ECO:0000256" key="2">
    <source>
        <dbReference type="ARBA" id="ARBA00010792"/>
    </source>
</evidence>
<keyword evidence="12" id="KW-1185">Reference proteome</keyword>
<proteinExistence type="inferred from homology"/>
<dbReference type="PANTHER" id="PTHR30353">
    <property type="entry name" value="INNER MEMBRANE PROTEIN DEDA-RELATED"/>
    <property type="match status" value="1"/>
</dbReference>
<feature type="transmembrane region" description="Helical" evidence="7">
    <location>
        <begin position="129"/>
        <end position="148"/>
    </location>
</feature>
<organism evidence="10 11">
    <name type="scientific">Arcticibacter tournemirensis</name>
    <dbReference type="NCBI Taxonomy" id="699437"/>
    <lineage>
        <taxon>Bacteria</taxon>
        <taxon>Pseudomonadati</taxon>
        <taxon>Bacteroidota</taxon>
        <taxon>Sphingobacteriia</taxon>
        <taxon>Sphingobacteriales</taxon>
        <taxon>Sphingobacteriaceae</taxon>
        <taxon>Arcticibacter</taxon>
    </lineage>
</organism>
<evidence type="ECO:0000256" key="6">
    <source>
        <dbReference type="ARBA" id="ARBA00023136"/>
    </source>
</evidence>
<comment type="similarity">
    <text evidence="2 7">Belongs to the DedA family.</text>
</comment>
<dbReference type="PANTHER" id="PTHR30353:SF0">
    <property type="entry name" value="TRANSMEMBRANE PROTEIN"/>
    <property type="match status" value="1"/>
</dbReference>
<evidence type="ECO:0000256" key="3">
    <source>
        <dbReference type="ARBA" id="ARBA00022475"/>
    </source>
</evidence>
<evidence type="ECO:0000256" key="1">
    <source>
        <dbReference type="ARBA" id="ARBA00004651"/>
    </source>
</evidence>
<dbReference type="InterPro" id="IPR058127">
    <property type="entry name" value="DedA"/>
</dbReference>
<dbReference type="Pfam" id="PF09335">
    <property type="entry name" value="VTT_dom"/>
    <property type="match status" value="1"/>
</dbReference>
<evidence type="ECO:0000313" key="12">
    <source>
        <dbReference type="Proteomes" id="UP000322918"/>
    </source>
</evidence>
<keyword evidence="4 7" id="KW-0812">Transmembrane</keyword>
<dbReference type="InterPro" id="IPR032818">
    <property type="entry name" value="DedA-like"/>
</dbReference>
<reference evidence="10 11" key="1">
    <citation type="submission" date="2018-12" db="EMBL/GenBank/DDBJ databases">
        <title>The Draft Genome Sequence of the Soil Bacterium Pedobacter tournemirensis R1.</title>
        <authorList>
            <person name="He J."/>
        </authorList>
    </citation>
    <scope>NUCLEOTIDE SEQUENCE [LARGE SCALE GENOMIC DNA]</scope>
    <source>
        <strain evidence="10 11">R1</strain>
    </source>
</reference>
<name>A0A4Q0M3J5_9SPHI</name>
<evidence type="ECO:0000256" key="7">
    <source>
        <dbReference type="RuleBase" id="RU367016"/>
    </source>
</evidence>
<sequence length="216" mass="24204">MEFISTLIDFVLHIDKHLVEIVNDYQTWTYLILFLVIFAETGFVVTPFLPGDSLLFAAGAIIAKPESELNIFLMCLLLIIAAILGDLTNYHIGDYVGPKAFSGKYKLLKKEYLEKTQAFYLKHGGKTIIYARFVPIVRTFAPFVAGVGTMSYGRFASYNIVGGILWVSSFLFIGYFFGGLPVIKDNFTYVIFAIILLSLVPPVIEIFRGRSKAEKA</sequence>
<dbReference type="RefSeq" id="WP_128771239.1">
    <property type="nucleotide sequence ID" value="NZ_RXOC01000019.1"/>
</dbReference>
<comment type="caution">
    <text evidence="10">The sequence shown here is derived from an EMBL/GenBank/DDBJ whole genome shotgun (WGS) entry which is preliminary data.</text>
</comment>
<evidence type="ECO:0000256" key="4">
    <source>
        <dbReference type="ARBA" id="ARBA00022692"/>
    </source>
</evidence>
<evidence type="ECO:0000259" key="8">
    <source>
        <dbReference type="Pfam" id="PF09335"/>
    </source>
</evidence>
<feature type="transmembrane region" description="Helical" evidence="7">
    <location>
        <begin position="28"/>
        <end position="49"/>
    </location>
</feature>
<dbReference type="GO" id="GO:0005886">
    <property type="term" value="C:plasma membrane"/>
    <property type="evidence" value="ECO:0007669"/>
    <property type="project" value="UniProtKB-SubCell"/>
</dbReference>
<evidence type="ECO:0000313" key="9">
    <source>
        <dbReference type="EMBL" id="KAA8476576.1"/>
    </source>
</evidence>
<dbReference type="Proteomes" id="UP000290848">
    <property type="component" value="Unassembled WGS sequence"/>
</dbReference>
<dbReference type="EMBL" id="VWNE01000042">
    <property type="protein sequence ID" value="KAA8476576.1"/>
    <property type="molecule type" value="Genomic_DNA"/>
</dbReference>
<evidence type="ECO:0000313" key="10">
    <source>
        <dbReference type="EMBL" id="RXF67249.1"/>
    </source>
</evidence>
<feature type="transmembrane region" description="Helical" evidence="7">
    <location>
        <begin position="189"/>
        <end position="207"/>
    </location>
</feature>
<keyword evidence="6 7" id="KW-0472">Membrane</keyword>
<dbReference type="AlphaFoldDB" id="A0A4Q0M3J5"/>
<dbReference type="NCBIfam" id="NF008102">
    <property type="entry name" value="PRK10847.1"/>
    <property type="match status" value="1"/>
</dbReference>
<evidence type="ECO:0000313" key="11">
    <source>
        <dbReference type="Proteomes" id="UP000290848"/>
    </source>
</evidence>
<keyword evidence="3 7" id="KW-1003">Cell membrane</keyword>
<comment type="subcellular location">
    <subcellularLocation>
        <location evidence="1 7">Cell membrane</location>
        <topology evidence="1 7">Multi-pass membrane protein</topology>
    </subcellularLocation>
</comment>
<evidence type="ECO:0000256" key="5">
    <source>
        <dbReference type="ARBA" id="ARBA00022989"/>
    </source>
</evidence>
<dbReference type="OrthoDB" id="9813426at2"/>